<name>A0AAW0EST0_9TRYP</name>
<keyword evidence="2" id="KW-1185">Reference proteome</keyword>
<accession>A0AAW0EST0</accession>
<reference evidence="1 2" key="1">
    <citation type="journal article" date="2021" name="MBio">
        <title>A New Model Trypanosomatid, Novymonas esmeraldas: Genomic Perception of Its 'Candidatus Pandoraea novymonadis' Endosymbiont.</title>
        <authorList>
            <person name="Zakharova A."/>
            <person name="Saura A."/>
            <person name="Butenko A."/>
            <person name="Podesvova L."/>
            <person name="Warmusova S."/>
            <person name="Kostygov A.Y."/>
            <person name="Nenarokova A."/>
            <person name="Lukes J."/>
            <person name="Opperdoes F.R."/>
            <person name="Yurchenko V."/>
        </authorList>
    </citation>
    <scope>NUCLEOTIDE SEQUENCE [LARGE SCALE GENOMIC DNA]</scope>
    <source>
        <strain evidence="1 2">E262AT.01</strain>
    </source>
</reference>
<dbReference type="Proteomes" id="UP001430356">
    <property type="component" value="Unassembled WGS sequence"/>
</dbReference>
<sequence length="596" mass="62233">MLVAASQQLRAMRGTQHAARTTVEAHVAAYEAAQRAYAVAQRQETDLRALLRTAEARTAQLRRDLDVSEHHLRAAATELSRSQLLCHALEARIAEHVKCQQSAVLLSASSRLCCVDPYSLLHTPTGDSFTYDLVIDALEPRDGDGAASDALYCGVSTDNDGEDGADEETGADQDEVDGGVSCGAEAAHLPASPTLARMLRDAVRAVLHGYHHTLLCTAAAAPHHWLPLSSSPTWCQPGQLCLCVLRALQREALHHGTRALRITLAVGSLGGSAAPSTPPPRTSAAAACGWTDHLLPIAVRRGQPTITVAATPLDGDAAAAPMVPTGAAASAAAASTAWTPTLEGVAVSSLEEAAVWLREAGVLPTHSTPAPPHSATLVLLVRVSSRDAAGRLHESLLRIVSDNSFSLSSCERAVDTPVCAPTSTFALYMQHAMHAVARAAVAAAGDRGGVAAARASAVVEAWQRVEVAPLTAGDIRAAVRGISEQCPAKAYTSAATASTACGRGDSLAPGHVAEAWLLWAALLRPVFGGGSMAVWLHHASDGTTDDDDDDDTAALRLCALFCRLVRHDAVASVMSLDLVRMARGPPCAPAQQPQHR</sequence>
<protein>
    <submittedName>
        <fullName evidence="1">Uncharacterized protein</fullName>
    </submittedName>
</protein>
<dbReference type="EMBL" id="JAECZO010000071">
    <property type="protein sequence ID" value="KAK7196211.1"/>
    <property type="molecule type" value="Genomic_DNA"/>
</dbReference>
<proteinExistence type="predicted"/>
<evidence type="ECO:0000313" key="1">
    <source>
        <dbReference type="EMBL" id="KAK7196211.1"/>
    </source>
</evidence>
<comment type="caution">
    <text evidence="1">The sequence shown here is derived from an EMBL/GenBank/DDBJ whole genome shotgun (WGS) entry which is preliminary data.</text>
</comment>
<organism evidence="1 2">
    <name type="scientific">Novymonas esmeraldas</name>
    <dbReference type="NCBI Taxonomy" id="1808958"/>
    <lineage>
        <taxon>Eukaryota</taxon>
        <taxon>Discoba</taxon>
        <taxon>Euglenozoa</taxon>
        <taxon>Kinetoplastea</taxon>
        <taxon>Metakinetoplastina</taxon>
        <taxon>Trypanosomatida</taxon>
        <taxon>Trypanosomatidae</taxon>
        <taxon>Novymonas</taxon>
    </lineage>
</organism>
<dbReference type="AlphaFoldDB" id="A0AAW0EST0"/>
<evidence type="ECO:0000313" key="2">
    <source>
        <dbReference type="Proteomes" id="UP001430356"/>
    </source>
</evidence>
<gene>
    <name evidence="1" type="ORF">NESM_000556400</name>
</gene>